<dbReference type="PANTHER" id="PTHR46889">
    <property type="entry name" value="TRANSPOSASE INSF FOR INSERTION SEQUENCE IS3B-RELATED"/>
    <property type="match status" value="1"/>
</dbReference>
<dbReference type="PROSITE" id="PS50994">
    <property type="entry name" value="INTEGRASE"/>
    <property type="match status" value="1"/>
</dbReference>
<gene>
    <name evidence="3" type="ORF">FC40_GL000098</name>
</gene>
<dbReference type="InterPro" id="IPR050900">
    <property type="entry name" value="Transposase_IS3/IS150/IS904"/>
</dbReference>
<dbReference type="Proteomes" id="UP000051054">
    <property type="component" value="Unassembled WGS sequence"/>
</dbReference>
<dbReference type="InterPro" id="IPR036397">
    <property type="entry name" value="RNaseH_sf"/>
</dbReference>
<dbReference type="Pfam" id="PF00665">
    <property type="entry name" value="rve"/>
    <property type="match status" value="1"/>
</dbReference>
<keyword evidence="4" id="KW-1185">Reference proteome</keyword>
<name>A0A0R1WTC0_9LACO</name>
<dbReference type="STRING" id="1423755.FC40_GL000098"/>
<accession>A0A0R1WTC0</accession>
<dbReference type="Gene3D" id="3.30.420.10">
    <property type="entry name" value="Ribonuclease H-like superfamily/Ribonuclease H"/>
    <property type="match status" value="1"/>
</dbReference>
<dbReference type="InterPro" id="IPR025948">
    <property type="entry name" value="HTH-like_dom"/>
</dbReference>
<dbReference type="SUPFAM" id="SSF53098">
    <property type="entry name" value="Ribonuclease H-like"/>
    <property type="match status" value="1"/>
</dbReference>
<evidence type="ECO:0000256" key="1">
    <source>
        <dbReference type="ARBA" id="ARBA00002286"/>
    </source>
</evidence>
<sequence>MEKEHNFTLGYLGMTTQLKAEGKLDFTAGLKRVRSCMRNNNIRVNIRKKKRNRIKLKHEYISENLLSGHFDRASKNEVWATDTTEVVYFEDNKPQKVRLHAVLDLYGRYVISYNLSKTETTSAVIDTFKKAFSKEPGVRPMVHTDRGAAYCSLSFNQYLEKMNCVHSMSHPGHPWENSPMERWWNDFKLLWLERHPQPQSFEELKRLIDEGVKYFNTKRAYASKNGLTAEKFRNQTA</sequence>
<proteinExistence type="predicted"/>
<comment type="caution">
    <text evidence="3">The sequence shown here is derived from an EMBL/GenBank/DDBJ whole genome shotgun (WGS) entry which is preliminary data.</text>
</comment>
<comment type="function">
    <text evidence="1">Involved in the transposition of the insertion sequence.</text>
</comment>
<dbReference type="GO" id="GO:0003676">
    <property type="term" value="F:nucleic acid binding"/>
    <property type="evidence" value="ECO:0007669"/>
    <property type="project" value="InterPro"/>
</dbReference>
<evidence type="ECO:0000313" key="4">
    <source>
        <dbReference type="Proteomes" id="UP000051054"/>
    </source>
</evidence>
<dbReference type="PATRIC" id="fig|1423755.3.peg.109"/>
<dbReference type="InterPro" id="IPR001584">
    <property type="entry name" value="Integrase_cat-core"/>
</dbReference>
<dbReference type="NCBIfam" id="NF033516">
    <property type="entry name" value="transpos_IS3"/>
    <property type="match status" value="1"/>
</dbReference>
<organism evidence="3 4">
    <name type="scientific">Ligilactobacillus hayakitensis DSM 18933 = JCM 14209</name>
    <dbReference type="NCBI Taxonomy" id="1423755"/>
    <lineage>
        <taxon>Bacteria</taxon>
        <taxon>Bacillati</taxon>
        <taxon>Bacillota</taxon>
        <taxon>Bacilli</taxon>
        <taxon>Lactobacillales</taxon>
        <taxon>Lactobacillaceae</taxon>
        <taxon>Ligilactobacillus</taxon>
    </lineage>
</organism>
<dbReference type="Pfam" id="PF13333">
    <property type="entry name" value="rve_2"/>
    <property type="match status" value="1"/>
</dbReference>
<evidence type="ECO:0000259" key="2">
    <source>
        <dbReference type="PROSITE" id="PS50994"/>
    </source>
</evidence>
<dbReference type="InterPro" id="IPR012337">
    <property type="entry name" value="RNaseH-like_sf"/>
</dbReference>
<dbReference type="AlphaFoldDB" id="A0A0R1WTC0"/>
<evidence type="ECO:0000313" key="3">
    <source>
        <dbReference type="EMBL" id="KRM19412.1"/>
    </source>
</evidence>
<dbReference type="eggNOG" id="COG2801">
    <property type="taxonomic scope" value="Bacteria"/>
</dbReference>
<dbReference type="EMBL" id="AZGD01000050">
    <property type="protein sequence ID" value="KRM19412.1"/>
    <property type="molecule type" value="Genomic_DNA"/>
</dbReference>
<feature type="domain" description="Integrase catalytic" evidence="2">
    <location>
        <begin position="71"/>
        <end position="237"/>
    </location>
</feature>
<reference evidence="3 4" key="1">
    <citation type="journal article" date="2015" name="Genome Announc.">
        <title>Expanding the biotechnology potential of lactobacilli through comparative genomics of 213 strains and associated genera.</title>
        <authorList>
            <person name="Sun Z."/>
            <person name="Harris H.M."/>
            <person name="McCann A."/>
            <person name="Guo C."/>
            <person name="Argimon S."/>
            <person name="Zhang W."/>
            <person name="Yang X."/>
            <person name="Jeffery I.B."/>
            <person name="Cooney J.C."/>
            <person name="Kagawa T.F."/>
            <person name="Liu W."/>
            <person name="Song Y."/>
            <person name="Salvetti E."/>
            <person name="Wrobel A."/>
            <person name="Rasinkangas P."/>
            <person name="Parkhill J."/>
            <person name="Rea M.C."/>
            <person name="O'Sullivan O."/>
            <person name="Ritari J."/>
            <person name="Douillard F.P."/>
            <person name="Paul Ross R."/>
            <person name="Yang R."/>
            <person name="Briner A.E."/>
            <person name="Felis G.E."/>
            <person name="de Vos W.M."/>
            <person name="Barrangou R."/>
            <person name="Klaenhammer T.R."/>
            <person name="Caufield P.W."/>
            <person name="Cui Y."/>
            <person name="Zhang H."/>
            <person name="O'Toole P.W."/>
        </authorList>
    </citation>
    <scope>NUCLEOTIDE SEQUENCE [LARGE SCALE GENOMIC DNA]</scope>
    <source>
        <strain evidence="3 4">DSM 18933</strain>
    </source>
</reference>
<dbReference type="GO" id="GO:0015074">
    <property type="term" value="P:DNA integration"/>
    <property type="evidence" value="ECO:0007669"/>
    <property type="project" value="InterPro"/>
</dbReference>
<dbReference type="Pfam" id="PF13276">
    <property type="entry name" value="HTH_21"/>
    <property type="match status" value="1"/>
</dbReference>
<dbReference type="InterPro" id="IPR048020">
    <property type="entry name" value="Transpos_IS3"/>
</dbReference>
<dbReference type="PANTHER" id="PTHR46889:SF4">
    <property type="entry name" value="TRANSPOSASE INSO FOR INSERTION SEQUENCE ELEMENT IS911B-RELATED"/>
    <property type="match status" value="1"/>
</dbReference>
<protein>
    <submittedName>
        <fullName evidence="3">Integrase catalytic region</fullName>
    </submittedName>
</protein>